<dbReference type="InterPro" id="IPR020892">
    <property type="entry name" value="Cyclophilin-type_PPIase_CS"/>
</dbReference>
<dbReference type="Gene3D" id="2.40.100.10">
    <property type="entry name" value="Cyclophilin-like"/>
    <property type="match status" value="1"/>
</dbReference>
<comment type="function">
    <text evidence="4">PPIases accelerate the folding of proteins. It catalyzes the cis-trans isomerization of proline imidic peptide bonds in oligopeptides.</text>
</comment>
<dbReference type="PANTHER" id="PTHR11071">
    <property type="entry name" value="PEPTIDYL-PROLYL CIS-TRANS ISOMERASE"/>
    <property type="match status" value="1"/>
</dbReference>
<evidence type="ECO:0000256" key="4">
    <source>
        <dbReference type="RuleBase" id="RU363019"/>
    </source>
</evidence>
<evidence type="ECO:0000256" key="1">
    <source>
        <dbReference type="ARBA" id="ARBA00000971"/>
    </source>
</evidence>
<keyword evidence="4" id="KW-0732">Signal</keyword>
<dbReference type="GO" id="GO:0003755">
    <property type="term" value="F:peptidyl-prolyl cis-trans isomerase activity"/>
    <property type="evidence" value="ECO:0007669"/>
    <property type="project" value="UniProtKB-UniRule"/>
</dbReference>
<proteinExistence type="inferred from homology"/>
<keyword evidence="2 4" id="KW-0697">Rotamase</keyword>
<organism evidence="6">
    <name type="scientific">Theileria annulata</name>
    <dbReference type="NCBI Taxonomy" id="5874"/>
    <lineage>
        <taxon>Eukaryota</taxon>
        <taxon>Sar</taxon>
        <taxon>Alveolata</taxon>
        <taxon>Apicomplexa</taxon>
        <taxon>Aconoidasida</taxon>
        <taxon>Piroplasmida</taxon>
        <taxon>Theileriidae</taxon>
        <taxon>Theileria</taxon>
    </lineage>
</organism>
<dbReference type="PANTHER" id="PTHR11071:SF561">
    <property type="entry name" value="PEPTIDYL-PROLYL CIS-TRANS ISOMERASE D-RELATED"/>
    <property type="match status" value="1"/>
</dbReference>
<evidence type="ECO:0000256" key="3">
    <source>
        <dbReference type="ARBA" id="ARBA00023235"/>
    </source>
</evidence>
<evidence type="ECO:0000259" key="5">
    <source>
        <dbReference type="PROSITE" id="PS50072"/>
    </source>
</evidence>
<dbReference type="PIRSF" id="PIRSF001467">
    <property type="entry name" value="Peptidylpro_ismrse"/>
    <property type="match status" value="1"/>
</dbReference>
<dbReference type="GO" id="GO:0016018">
    <property type="term" value="F:cyclosporin A binding"/>
    <property type="evidence" value="ECO:0007669"/>
    <property type="project" value="TreeGrafter"/>
</dbReference>
<feature type="chain" id="PRO_5034115275" description="Peptidyl-prolyl cis-trans isomerase" evidence="4">
    <location>
        <begin position="18"/>
        <end position="196"/>
    </location>
</feature>
<gene>
    <name evidence="6" type="ORF">TAT_000211400</name>
    <name evidence="7" type="ORF">TAV_000211600</name>
</gene>
<dbReference type="InterPro" id="IPR002130">
    <property type="entry name" value="Cyclophilin-type_PPIase_dom"/>
</dbReference>
<dbReference type="Pfam" id="PF00160">
    <property type="entry name" value="Pro_isomerase"/>
    <property type="match status" value="1"/>
</dbReference>
<evidence type="ECO:0000313" key="7">
    <source>
        <dbReference type="EMBL" id="SVP92323.1"/>
    </source>
</evidence>
<dbReference type="EMBL" id="UIVS01000002">
    <property type="protein sequence ID" value="SVP92323.1"/>
    <property type="molecule type" value="Genomic_DNA"/>
</dbReference>
<reference evidence="6" key="1">
    <citation type="submission" date="2018-07" db="EMBL/GenBank/DDBJ databases">
        <authorList>
            <person name="Quirk P.G."/>
            <person name="Krulwich T.A."/>
        </authorList>
    </citation>
    <scope>NUCLEOTIDE SEQUENCE</scope>
    <source>
        <strain evidence="6">Anand</strain>
    </source>
</reference>
<comment type="similarity">
    <text evidence="4">Belongs to the cyclophilin-type PPIase family.</text>
</comment>
<dbReference type="VEuPathDB" id="PiroplasmaDB:TA13185"/>
<dbReference type="InterPro" id="IPR029000">
    <property type="entry name" value="Cyclophilin-like_dom_sf"/>
</dbReference>
<evidence type="ECO:0000256" key="2">
    <source>
        <dbReference type="ARBA" id="ARBA00023110"/>
    </source>
</evidence>
<accession>A0A3B0MQM1</accession>
<dbReference type="EMBL" id="UIVT01000002">
    <property type="protein sequence ID" value="SVP92134.1"/>
    <property type="molecule type" value="Genomic_DNA"/>
</dbReference>
<dbReference type="AlphaFoldDB" id="A0A3B0MQM1"/>
<keyword evidence="3 4" id="KW-0413">Isomerase</keyword>
<sequence>MKFLVLKLFLLVSYALCRKPKPVEPSHKVTHHVHLEVQTGDKATETLVVGLYGDLVPKTVNNFVSLCEGTKIGDKHYSYVDSFFHRVIPNFMVQAGDIVNGNGTGSISVYGDMFEDENFTAKHKKGVIAMANRGPNTNGSQFYITTVATNWLDGRHVVFGELLEGEYTLQAIEATGTDSGKPSVQTVIKSCKVKKL</sequence>
<dbReference type="PRINTS" id="PR00153">
    <property type="entry name" value="CSAPPISMRASE"/>
</dbReference>
<protein>
    <recommendedName>
        <fullName evidence="4">Peptidyl-prolyl cis-trans isomerase</fullName>
        <shortName evidence="4">PPIase</shortName>
        <ecNumber evidence="4">5.2.1.8</ecNumber>
    </recommendedName>
</protein>
<feature type="domain" description="PPIase cyclophilin-type" evidence="5">
    <location>
        <begin position="34"/>
        <end position="193"/>
    </location>
</feature>
<evidence type="ECO:0000313" key="6">
    <source>
        <dbReference type="EMBL" id="SVP92134.1"/>
    </source>
</evidence>
<dbReference type="SUPFAM" id="SSF50891">
    <property type="entry name" value="Cyclophilin-like"/>
    <property type="match status" value="1"/>
</dbReference>
<name>A0A3B0MQM1_THEAN</name>
<dbReference type="GO" id="GO:0006457">
    <property type="term" value="P:protein folding"/>
    <property type="evidence" value="ECO:0007669"/>
    <property type="project" value="InterPro"/>
</dbReference>
<dbReference type="PROSITE" id="PS50072">
    <property type="entry name" value="CSA_PPIASE_2"/>
    <property type="match status" value="1"/>
</dbReference>
<dbReference type="EC" id="5.2.1.8" evidence="4"/>
<dbReference type="InterPro" id="IPR024936">
    <property type="entry name" value="Cyclophilin-type_PPIase"/>
</dbReference>
<dbReference type="FunFam" id="2.40.100.10:FF:000025">
    <property type="entry name" value="Peptidyl-prolyl cis-trans isomerase CYP19-2"/>
    <property type="match status" value="1"/>
</dbReference>
<dbReference type="GO" id="GO:0005737">
    <property type="term" value="C:cytoplasm"/>
    <property type="evidence" value="ECO:0007669"/>
    <property type="project" value="TreeGrafter"/>
</dbReference>
<comment type="catalytic activity">
    <reaction evidence="1 4">
        <text>[protein]-peptidylproline (omega=180) = [protein]-peptidylproline (omega=0)</text>
        <dbReference type="Rhea" id="RHEA:16237"/>
        <dbReference type="Rhea" id="RHEA-COMP:10747"/>
        <dbReference type="Rhea" id="RHEA-COMP:10748"/>
        <dbReference type="ChEBI" id="CHEBI:83833"/>
        <dbReference type="ChEBI" id="CHEBI:83834"/>
        <dbReference type="EC" id="5.2.1.8"/>
    </reaction>
</comment>
<feature type="signal peptide" evidence="4">
    <location>
        <begin position="1"/>
        <end position="17"/>
    </location>
</feature>
<dbReference type="PROSITE" id="PS00170">
    <property type="entry name" value="CSA_PPIASE_1"/>
    <property type="match status" value="1"/>
</dbReference>